<dbReference type="AlphaFoldDB" id="A0A1X0YET7"/>
<dbReference type="EMBL" id="NAAD01000001">
    <property type="protein sequence ID" value="ORJ63494.1"/>
    <property type="molecule type" value="Genomic_DNA"/>
</dbReference>
<dbReference type="NCBIfam" id="TIGR02492">
    <property type="entry name" value="flgK_ends"/>
    <property type="match status" value="1"/>
</dbReference>
<evidence type="ECO:0000256" key="2">
    <source>
        <dbReference type="ARBA" id="ARBA00004613"/>
    </source>
</evidence>
<dbReference type="PANTHER" id="PTHR30033">
    <property type="entry name" value="FLAGELLAR HOOK-ASSOCIATED PROTEIN 1"/>
    <property type="match status" value="1"/>
</dbReference>
<evidence type="ECO:0000256" key="6">
    <source>
        <dbReference type="ARBA" id="ARBA00023143"/>
    </source>
</evidence>
<dbReference type="GO" id="GO:0005576">
    <property type="term" value="C:extracellular region"/>
    <property type="evidence" value="ECO:0007669"/>
    <property type="project" value="UniProtKB-SubCell"/>
</dbReference>
<dbReference type="InterPro" id="IPR002371">
    <property type="entry name" value="FlgK"/>
</dbReference>
<feature type="domain" description="Flagellar basal-body/hook protein C-terminal" evidence="9">
    <location>
        <begin position="419"/>
        <end position="455"/>
    </location>
</feature>
<dbReference type="PRINTS" id="PR01005">
    <property type="entry name" value="FLGHOOKAP1"/>
</dbReference>
<evidence type="ECO:0000256" key="4">
    <source>
        <dbReference type="ARBA" id="ARBA00016244"/>
    </source>
</evidence>
<name>A0A1X0YET7_9BACT</name>
<dbReference type="STRING" id="1969733.B5V00_01110"/>
<organism evidence="11 12">
    <name type="scientific">Geothermobacter hydrogeniphilus</name>
    <dbReference type="NCBI Taxonomy" id="1969733"/>
    <lineage>
        <taxon>Bacteria</taxon>
        <taxon>Pseudomonadati</taxon>
        <taxon>Thermodesulfobacteriota</taxon>
        <taxon>Desulfuromonadia</taxon>
        <taxon>Desulfuromonadales</taxon>
        <taxon>Geothermobacteraceae</taxon>
        <taxon>Geothermobacter</taxon>
    </lineage>
</organism>
<sequence>MGGLLAALNASKTSITTQQKAMEVVGNNIANVNTPGYSRQTPTLTPFPTLSMGDFFIGQGVRVSSIERAGDAFLTKQIQTKTADLGMESSKASPLASVERTLPVDDTGVAAEIDRFFDAWQELSTNPDGRVERDLVMQHGGLVADAFLNTYNDLQSVSTNIDNALVSKIDGVNLKLNQVAELNNRIATVELSGNNANSDRDRRDQLVKELANSLGVQALEDSRHMVMLQLPGGLPLVEGTEALQIEGVPTGSTLKLQLKLGSTIIDLPREGMGGEFRGLLDIRDQLVPDLQGRLDQLAYDFATAINTQHRAGSGLDGISGRDFFNQPAAVAGAATSLSMAFSNNDFVAAGATMAPGDNTNALQIAGLKATPMVNGQDSYTAWYGKMAATVGMEASQNELSLSGLEDTLTQLNNVRDSTVGVSLEEEMISLIQYQKGFEASAKFLGTVDEMMDSILMIKR</sequence>
<evidence type="ECO:0000256" key="5">
    <source>
        <dbReference type="ARBA" id="ARBA00022525"/>
    </source>
</evidence>
<keyword evidence="5 7" id="KW-0964">Secreted</keyword>
<keyword evidence="12" id="KW-1185">Reference proteome</keyword>
<evidence type="ECO:0000259" key="10">
    <source>
        <dbReference type="Pfam" id="PF22638"/>
    </source>
</evidence>
<dbReference type="RefSeq" id="WP_085008643.1">
    <property type="nucleotide sequence ID" value="NZ_NAAD01000001.1"/>
</dbReference>
<accession>A0A1X0YET7</accession>
<keyword evidence="6 7" id="KW-0975">Bacterial flagellum</keyword>
<feature type="domain" description="Flagellar hook-associated protein FlgK helical" evidence="10">
    <location>
        <begin position="96"/>
        <end position="324"/>
    </location>
</feature>
<gene>
    <name evidence="7" type="primary">flgK</name>
    <name evidence="11" type="ORF">B5V00_01110</name>
</gene>
<dbReference type="InterPro" id="IPR053927">
    <property type="entry name" value="FlgK_helical"/>
</dbReference>
<dbReference type="GO" id="GO:0005198">
    <property type="term" value="F:structural molecule activity"/>
    <property type="evidence" value="ECO:0007669"/>
    <property type="project" value="UniProtKB-UniRule"/>
</dbReference>
<dbReference type="Pfam" id="PF06429">
    <property type="entry name" value="Flg_bbr_C"/>
    <property type="match status" value="1"/>
</dbReference>
<proteinExistence type="inferred from homology"/>
<keyword evidence="11" id="KW-0969">Cilium</keyword>
<comment type="subcellular location">
    <subcellularLocation>
        <location evidence="1 7">Bacterial flagellum</location>
    </subcellularLocation>
    <subcellularLocation>
        <location evidence="2 7">Secreted</location>
    </subcellularLocation>
</comment>
<dbReference type="GO" id="GO:0009424">
    <property type="term" value="C:bacterial-type flagellum hook"/>
    <property type="evidence" value="ECO:0007669"/>
    <property type="project" value="UniProtKB-UniRule"/>
</dbReference>
<dbReference type="GO" id="GO:0044780">
    <property type="term" value="P:bacterial-type flagellum assembly"/>
    <property type="evidence" value="ECO:0007669"/>
    <property type="project" value="InterPro"/>
</dbReference>
<evidence type="ECO:0000256" key="3">
    <source>
        <dbReference type="ARBA" id="ARBA00009677"/>
    </source>
</evidence>
<dbReference type="Pfam" id="PF00460">
    <property type="entry name" value="Flg_bb_rod"/>
    <property type="match status" value="1"/>
</dbReference>
<evidence type="ECO:0000259" key="9">
    <source>
        <dbReference type="Pfam" id="PF06429"/>
    </source>
</evidence>
<dbReference type="SUPFAM" id="SSF64518">
    <property type="entry name" value="Phase 1 flagellin"/>
    <property type="match status" value="1"/>
</dbReference>
<dbReference type="Proteomes" id="UP000193136">
    <property type="component" value="Unassembled WGS sequence"/>
</dbReference>
<keyword evidence="11" id="KW-0966">Cell projection</keyword>
<evidence type="ECO:0000256" key="7">
    <source>
        <dbReference type="RuleBase" id="RU362065"/>
    </source>
</evidence>
<protein>
    <recommendedName>
        <fullName evidence="4 7">Flagellar hook-associated protein 1</fullName>
        <shortName evidence="7">HAP1</shortName>
    </recommendedName>
</protein>
<keyword evidence="11" id="KW-0282">Flagellum</keyword>
<feature type="domain" description="Flagellar basal body rod protein N-terminal" evidence="8">
    <location>
        <begin position="16"/>
        <end position="37"/>
    </location>
</feature>
<comment type="caution">
    <text evidence="11">The sequence shown here is derived from an EMBL/GenBank/DDBJ whole genome shotgun (WGS) entry which is preliminary data.</text>
</comment>
<reference evidence="11 12" key="1">
    <citation type="submission" date="2017-03" db="EMBL/GenBank/DDBJ databases">
        <title>Genome sequence of Geothermobacter sp. EPR-M, Deep-Sea Iron Reducer.</title>
        <authorList>
            <person name="Tully B."/>
            <person name="Savalia P."/>
            <person name="Abuyen K."/>
            <person name="Baughan C."/>
            <person name="Romero E."/>
            <person name="Ronkowski C."/>
            <person name="Torres B."/>
            <person name="Tremblay J."/>
            <person name="Trujillo A."/>
            <person name="Tyler M."/>
            <person name="Perez-Rodriguez I."/>
            <person name="Amend J."/>
        </authorList>
    </citation>
    <scope>NUCLEOTIDE SEQUENCE [LARGE SCALE GENOMIC DNA]</scope>
    <source>
        <strain evidence="11 12">EPR-M</strain>
    </source>
</reference>
<dbReference type="InterPro" id="IPR010930">
    <property type="entry name" value="Flg_bb/hook_C_dom"/>
</dbReference>
<evidence type="ECO:0000313" key="11">
    <source>
        <dbReference type="EMBL" id="ORJ63494.1"/>
    </source>
</evidence>
<dbReference type="Pfam" id="PF22638">
    <property type="entry name" value="FlgK_D1"/>
    <property type="match status" value="1"/>
</dbReference>
<comment type="similarity">
    <text evidence="3 7">Belongs to the flagella basal body rod proteins family.</text>
</comment>
<evidence type="ECO:0000256" key="1">
    <source>
        <dbReference type="ARBA" id="ARBA00004365"/>
    </source>
</evidence>
<dbReference type="OrthoDB" id="9802553at2"/>
<dbReference type="InterPro" id="IPR001444">
    <property type="entry name" value="Flag_bb_rod_N"/>
</dbReference>
<dbReference type="PANTHER" id="PTHR30033:SF1">
    <property type="entry name" value="FLAGELLAR HOOK-ASSOCIATED PROTEIN 1"/>
    <property type="match status" value="1"/>
</dbReference>
<evidence type="ECO:0000313" key="12">
    <source>
        <dbReference type="Proteomes" id="UP000193136"/>
    </source>
</evidence>
<evidence type="ECO:0000259" key="8">
    <source>
        <dbReference type="Pfam" id="PF00460"/>
    </source>
</evidence>